<reference evidence="2" key="2">
    <citation type="submission" date="2021-04" db="EMBL/GenBank/DDBJ databases">
        <authorList>
            <person name="Gilroy R."/>
        </authorList>
    </citation>
    <scope>NUCLEOTIDE SEQUENCE</scope>
    <source>
        <strain evidence="2">ChiHecec2B26-12326</strain>
    </source>
</reference>
<evidence type="ECO:0000313" key="2">
    <source>
        <dbReference type="EMBL" id="HIX85148.1"/>
    </source>
</evidence>
<feature type="region of interest" description="Disordered" evidence="1">
    <location>
        <begin position="150"/>
        <end position="197"/>
    </location>
</feature>
<reference evidence="2" key="1">
    <citation type="journal article" date="2021" name="PeerJ">
        <title>Extensive microbial diversity within the chicken gut microbiome revealed by metagenomics and culture.</title>
        <authorList>
            <person name="Gilroy R."/>
            <person name="Ravi A."/>
            <person name="Getino M."/>
            <person name="Pursley I."/>
            <person name="Horton D.L."/>
            <person name="Alikhan N.F."/>
            <person name="Baker D."/>
            <person name="Gharbi K."/>
            <person name="Hall N."/>
            <person name="Watson M."/>
            <person name="Adriaenssens E.M."/>
            <person name="Foster-Nyarko E."/>
            <person name="Jarju S."/>
            <person name="Secka A."/>
            <person name="Antonio M."/>
            <person name="Oren A."/>
            <person name="Chaudhuri R.R."/>
            <person name="La Ragione R."/>
            <person name="Hildebrand F."/>
            <person name="Pallen M.J."/>
        </authorList>
    </citation>
    <scope>NUCLEOTIDE SEQUENCE</scope>
    <source>
        <strain evidence="2">ChiHecec2B26-12326</strain>
    </source>
</reference>
<dbReference type="AlphaFoldDB" id="A0A9D1XPF3"/>
<accession>A0A9D1XPF3</accession>
<dbReference type="InterPro" id="IPR003772">
    <property type="entry name" value="YceD"/>
</dbReference>
<evidence type="ECO:0000313" key="3">
    <source>
        <dbReference type="Proteomes" id="UP000823847"/>
    </source>
</evidence>
<organism evidence="2 3">
    <name type="scientific">Candidatus Parabacteroides intestinigallinarum</name>
    <dbReference type="NCBI Taxonomy" id="2838722"/>
    <lineage>
        <taxon>Bacteria</taxon>
        <taxon>Pseudomonadati</taxon>
        <taxon>Bacteroidota</taxon>
        <taxon>Bacteroidia</taxon>
        <taxon>Bacteroidales</taxon>
        <taxon>Tannerellaceae</taxon>
        <taxon>Parabacteroides</taxon>
    </lineage>
</organism>
<sequence>MGKFKLYNVDLKNLSPGVHEFEYLLENKFFMDIDGTEVQKGKVNVSLTVKRSSMVFDMDFQIEGVVVVPCDRCLDDVEIPIETHNRLVVKFGKEYAEESDEIVIVPEEEGAINIAWFLYEFVALSIPMKHVHAPGKCNKVMASKLKQHTARNMGNTEDDFSEAVGGEGMEPEDDDGVSTPSDPRWDALRGLVENDNN</sequence>
<protein>
    <submittedName>
        <fullName evidence="2">DUF177 domain-containing protein</fullName>
    </submittedName>
</protein>
<comment type="caution">
    <text evidence="2">The sequence shown here is derived from an EMBL/GenBank/DDBJ whole genome shotgun (WGS) entry which is preliminary data.</text>
</comment>
<dbReference type="Proteomes" id="UP000823847">
    <property type="component" value="Unassembled WGS sequence"/>
</dbReference>
<proteinExistence type="predicted"/>
<name>A0A9D1XPF3_9BACT</name>
<dbReference type="EMBL" id="DXEN01000006">
    <property type="protein sequence ID" value="HIX85148.1"/>
    <property type="molecule type" value="Genomic_DNA"/>
</dbReference>
<evidence type="ECO:0000256" key="1">
    <source>
        <dbReference type="SAM" id="MobiDB-lite"/>
    </source>
</evidence>
<gene>
    <name evidence="2" type="ORF">H9848_00845</name>
</gene>
<dbReference type="Pfam" id="PF02620">
    <property type="entry name" value="YceD"/>
    <property type="match status" value="1"/>
</dbReference>